<keyword evidence="2" id="KW-1185">Reference proteome</keyword>
<evidence type="ECO:0000313" key="2">
    <source>
        <dbReference type="Proteomes" id="UP001501844"/>
    </source>
</evidence>
<dbReference type="RefSeq" id="WP_345163199.1">
    <property type="nucleotide sequence ID" value="NZ_BAABGX010000001.1"/>
</dbReference>
<evidence type="ECO:0000313" key="1">
    <source>
        <dbReference type="EMBL" id="GAA4300436.1"/>
    </source>
</evidence>
<sequence>MNFDFAEQINPYLEKQEYKKAISIAEEALKNIPKTDFHSIIGQSLISQAEGVVQWIDNFYKTVSEIIEPKALYFEMNEFDINTDTWYIDGFAFSEDGGLNPEDMEWLCDVSHETMTTEEYVITGYENLQEAFENIEPDTDDLQDARDWSEQLVIARFMELMSATHWEAKRQNMEWAELPLYFTEHSYDFIVKSESVREMPSHNA</sequence>
<gene>
    <name evidence="1" type="ORF">GCM10023183_10640</name>
</gene>
<name>A0ABP8FCV7_9BACT</name>
<protein>
    <submittedName>
        <fullName evidence="1">Uncharacterized protein</fullName>
    </submittedName>
</protein>
<comment type="caution">
    <text evidence="1">The sequence shown here is derived from an EMBL/GenBank/DDBJ whole genome shotgun (WGS) entry which is preliminary data.</text>
</comment>
<dbReference type="EMBL" id="BAABGX010000001">
    <property type="protein sequence ID" value="GAA4300436.1"/>
    <property type="molecule type" value="Genomic_DNA"/>
</dbReference>
<accession>A0ABP8FCV7</accession>
<proteinExistence type="predicted"/>
<organism evidence="1 2">
    <name type="scientific">Nibribacter koreensis</name>
    <dbReference type="NCBI Taxonomy" id="1084519"/>
    <lineage>
        <taxon>Bacteria</taxon>
        <taxon>Pseudomonadati</taxon>
        <taxon>Bacteroidota</taxon>
        <taxon>Cytophagia</taxon>
        <taxon>Cytophagales</taxon>
        <taxon>Hymenobacteraceae</taxon>
        <taxon>Nibribacter</taxon>
    </lineage>
</organism>
<reference evidence="2" key="1">
    <citation type="journal article" date="2019" name="Int. J. Syst. Evol. Microbiol.">
        <title>The Global Catalogue of Microorganisms (GCM) 10K type strain sequencing project: providing services to taxonomists for standard genome sequencing and annotation.</title>
        <authorList>
            <consortium name="The Broad Institute Genomics Platform"/>
            <consortium name="The Broad Institute Genome Sequencing Center for Infectious Disease"/>
            <person name="Wu L."/>
            <person name="Ma J."/>
        </authorList>
    </citation>
    <scope>NUCLEOTIDE SEQUENCE [LARGE SCALE GENOMIC DNA]</scope>
    <source>
        <strain evidence="2">JCM 17917</strain>
    </source>
</reference>
<dbReference type="Proteomes" id="UP001501844">
    <property type="component" value="Unassembled WGS sequence"/>
</dbReference>